<feature type="region of interest" description="Disordered" evidence="6">
    <location>
        <begin position="150"/>
        <end position="181"/>
    </location>
</feature>
<sequence length="626" mass="70007">MGQSLSNEKAASPSREELVKQLAGRFAHRCFTSLELYSLRNTFDRLADQEQSVRYLKETTMTRFLEIPDTLGVGPVLFQMVSYLGAFPFFQDAPVVLGLEQLIMVVTVLTDRYRKVLASSGMDRRKLLFRSLAVYDRKFSEMTSSRPVRLKQEHDQVRTGQDRDAVSTGRSLSGSVVDETGNDEDLGLDDDELVLAAFELLDCTKPPKHGDVAITHIHTSFIPTDNFRKLVMLLLLIAPLDAQEGLSLYSSRLSVDELQNLRETAGCILSVFLDVEQAPGVNFSRFLATIPALMPYMFDGLGTLFEHFLFPKNLDLHRHSDGQHQTVNLLQEPVQPLLETDGSIMKPNILSQISFFIPGSSLFRKLRLLYSGDEDGFSMGSFESKVFNWRAPTILLVSGTRLPEEALYAHSGPASVFLSTLPSHRLPPDNTNRDQQGRLTFGVYLNQPWKYTHKETFGDGETILFQLQPVHDVFRSSTVNKNYASFRKPSASVPLGGISFGCPPPQPSQTYRRSNIMSLGPVSLVLEDSLEFGCFTHDYTSKGGAFRTSVARKFDFQERFEISSVEVWGCGGDEEARHQAERWAWEVREAEARRRLNLGTGDIEADRALLEMAGLVGSSRSGGSMA</sequence>
<dbReference type="PROSITE" id="PS51886">
    <property type="entry name" value="TLDC"/>
    <property type="match status" value="1"/>
</dbReference>
<dbReference type="VEuPathDB" id="FungiDB:MYCTH_2309084"/>
<dbReference type="SMART" id="SM00584">
    <property type="entry name" value="TLDc"/>
    <property type="match status" value="1"/>
</dbReference>
<evidence type="ECO:0000256" key="4">
    <source>
        <dbReference type="ARBA" id="ARBA00015163"/>
    </source>
</evidence>
<dbReference type="GO" id="GO:0005737">
    <property type="term" value="C:cytoplasm"/>
    <property type="evidence" value="ECO:0007669"/>
    <property type="project" value="UniProtKB-SubCell"/>
</dbReference>
<keyword evidence="5" id="KW-0963">Cytoplasm</keyword>
<organism evidence="8 9">
    <name type="scientific">Thermothelomyces thermophilus (strain ATCC 42464 / BCRC 31852 / DSM 1799)</name>
    <name type="common">Sporotrichum thermophile</name>
    <dbReference type="NCBI Taxonomy" id="573729"/>
    <lineage>
        <taxon>Eukaryota</taxon>
        <taxon>Fungi</taxon>
        <taxon>Dikarya</taxon>
        <taxon>Ascomycota</taxon>
        <taxon>Pezizomycotina</taxon>
        <taxon>Sordariomycetes</taxon>
        <taxon>Sordariomycetidae</taxon>
        <taxon>Sordariales</taxon>
        <taxon>Chaetomiaceae</taxon>
        <taxon>Thermothelomyces</taxon>
    </lineage>
</organism>
<dbReference type="OrthoDB" id="289228at2759"/>
<dbReference type="RefSeq" id="XP_003665414.1">
    <property type="nucleotide sequence ID" value="XM_003665366.1"/>
</dbReference>
<evidence type="ECO:0000256" key="6">
    <source>
        <dbReference type="SAM" id="MobiDB-lite"/>
    </source>
</evidence>
<evidence type="ECO:0000256" key="1">
    <source>
        <dbReference type="ARBA" id="ARBA00002738"/>
    </source>
</evidence>
<evidence type="ECO:0000259" key="7">
    <source>
        <dbReference type="PROSITE" id="PS51886"/>
    </source>
</evidence>
<comment type="similarity">
    <text evidence="3">Belongs to the RTC5 family.</text>
</comment>
<dbReference type="HOGENOM" id="CLU_011918_1_0_1"/>
<dbReference type="PANTHER" id="PTHR23354">
    <property type="entry name" value="NUCLEOLAR PROTEIN 7/ESTROGEN RECEPTOR COACTIVATOR-RELATED"/>
    <property type="match status" value="1"/>
</dbReference>
<dbReference type="InParanoid" id="G2QHY0"/>
<comment type="function">
    <text evidence="1">May be involved in a process influencing telomere capping.</text>
</comment>
<dbReference type="GeneID" id="11511174"/>
<evidence type="ECO:0000256" key="3">
    <source>
        <dbReference type="ARBA" id="ARBA00006731"/>
    </source>
</evidence>
<gene>
    <name evidence="8" type="ORF">MYCTH_2309084</name>
</gene>
<dbReference type="InterPro" id="IPR006571">
    <property type="entry name" value="TLDc_dom"/>
</dbReference>
<dbReference type="OMA" id="KWEFEAR"/>
<dbReference type="AlphaFoldDB" id="G2QHY0"/>
<dbReference type="GO" id="GO:0005634">
    <property type="term" value="C:nucleus"/>
    <property type="evidence" value="ECO:0007669"/>
    <property type="project" value="TreeGrafter"/>
</dbReference>
<reference evidence="8 9" key="1">
    <citation type="journal article" date="2011" name="Nat. Biotechnol.">
        <title>Comparative genomic analysis of the thermophilic biomass-degrading fungi Myceliophthora thermophila and Thielavia terrestris.</title>
        <authorList>
            <person name="Berka R.M."/>
            <person name="Grigoriev I.V."/>
            <person name="Otillar R."/>
            <person name="Salamov A."/>
            <person name="Grimwood J."/>
            <person name="Reid I."/>
            <person name="Ishmael N."/>
            <person name="John T."/>
            <person name="Darmond C."/>
            <person name="Moisan M.-C."/>
            <person name="Henrissat B."/>
            <person name="Coutinho P.M."/>
            <person name="Lombard V."/>
            <person name="Natvig D.O."/>
            <person name="Lindquist E."/>
            <person name="Schmutz J."/>
            <person name="Lucas S."/>
            <person name="Harris P."/>
            <person name="Powlowski J."/>
            <person name="Bellemare A."/>
            <person name="Taylor D."/>
            <person name="Butler G."/>
            <person name="de Vries R.P."/>
            <person name="Allijn I.E."/>
            <person name="van den Brink J."/>
            <person name="Ushinsky S."/>
            <person name="Storms R."/>
            <person name="Powell A.J."/>
            <person name="Paulsen I.T."/>
            <person name="Elbourne L.D.H."/>
            <person name="Baker S.E."/>
            <person name="Magnuson J."/>
            <person name="LaBoissiere S."/>
            <person name="Clutterbuck A.J."/>
            <person name="Martinez D."/>
            <person name="Wogulis M."/>
            <person name="de Leon A.L."/>
            <person name="Rey M.W."/>
            <person name="Tsang A."/>
        </authorList>
    </citation>
    <scope>NUCLEOTIDE SEQUENCE [LARGE SCALE GENOMIC DNA]</scope>
    <source>
        <strain evidence="9">ATCC 42464 / BCRC 31852 / DSM 1799</strain>
    </source>
</reference>
<name>G2QHY0_THET4</name>
<keyword evidence="9" id="KW-1185">Reference proteome</keyword>
<proteinExistence type="inferred from homology"/>
<evidence type="ECO:0000256" key="5">
    <source>
        <dbReference type="ARBA" id="ARBA00022490"/>
    </source>
</evidence>
<dbReference type="Proteomes" id="UP000007322">
    <property type="component" value="Chromosome 5"/>
</dbReference>
<feature type="domain" description="TLDc" evidence="7">
    <location>
        <begin position="343"/>
        <end position="571"/>
    </location>
</feature>
<dbReference type="EMBL" id="CP003006">
    <property type="protein sequence ID" value="AEO60169.1"/>
    <property type="molecule type" value="Genomic_DNA"/>
</dbReference>
<accession>G2QHY0</accession>
<evidence type="ECO:0000256" key="2">
    <source>
        <dbReference type="ARBA" id="ARBA00004496"/>
    </source>
</evidence>
<feature type="compositionally biased region" description="Basic and acidic residues" evidence="6">
    <location>
        <begin position="150"/>
        <end position="165"/>
    </location>
</feature>
<dbReference type="KEGG" id="mtm:MYCTH_2309084"/>
<protein>
    <recommendedName>
        <fullName evidence="4">Restriction of telomere capping protein 5</fullName>
    </recommendedName>
</protein>
<evidence type="ECO:0000313" key="9">
    <source>
        <dbReference type="Proteomes" id="UP000007322"/>
    </source>
</evidence>
<dbReference type="Pfam" id="PF07534">
    <property type="entry name" value="TLD"/>
    <property type="match status" value="1"/>
</dbReference>
<dbReference type="PANTHER" id="PTHR23354:SF130">
    <property type="entry name" value="RESTRICTION OF TELOMERE CAPPING PROTEIN 5"/>
    <property type="match status" value="1"/>
</dbReference>
<comment type="subcellular location">
    <subcellularLocation>
        <location evidence="2">Cytoplasm</location>
    </subcellularLocation>
</comment>
<dbReference type="FunCoup" id="G2QHY0">
    <property type="interactions" value="6"/>
</dbReference>
<dbReference type="STRING" id="573729.G2QHY0"/>
<evidence type="ECO:0000313" key="8">
    <source>
        <dbReference type="EMBL" id="AEO60169.1"/>
    </source>
</evidence>
<dbReference type="eggNOG" id="ENOG502QV3R">
    <property type="taxonomic scope" value="Eukaryota"/>
</dbReference>
<dbReference type="GO" id="GO:0006979">
    <property type="term" value="P:response to oxidative stress"/>
    <property type="evidence" value="ECO:0007669"/>
    <property type="project" value="TreeGrafter"/>
</dbReference>